<keyword evidence="1" id="KW-0175">Coiled coil</keyword>
<proteinExistence type="predicted"/>
<evidence type="ECO:0000313" key="3">
    <source>
        <dbReference type="Proteomes" id="UP001163046"/>
    </source>
</evidence>
<reference evidence="2" key="1">
    <citation type="submission" date="2023-01" db="EMBL/GenBank/DDBJ databases">
        <title>Genome assembly of the deep-sea coral Lophelia pertusa.</title>
        <authorList>
            <person name="Herrera S."/>
            <person name="Cordes E."/>
        </authorList>
    </citation>
    <scope>NUCLEOTIDE SEQUENCE</scope>
    <source>
        <strain evidence="2">USNM1676648</strain>
        <tissue evidence="2">Polyp</tissue>
    </source>
</reference>
<accession>A0A9W9ZBY1</accession>
<evidence type="ECO:0008006" key="4">
    <source>
        <dbReference type="Google" id="ProtNLM"/>
    </source>
</evidence>
<sequence length="347" mass="38399">MAKFTGFDNTCDLSAVLGMLANASVFHTRIQTNAKDVRSMSEMSGAIATSTTGPSLNSTIAFSSWKRLTLCMGCPVDKDLMKLVSVEVTKLTQDVEAIAKSSADEAKKISEALQDTTEEINKFDQRITDIESRMEAERKEQLEKNQALSGEIGNISNNLAKVEKRQDTNEENIGLLGGKQSDLESTVSSLEDEQGENNNLFQISLSDMARQIGTFEKDFSNSLSRTLDWLRKREELWCLVVDNLDELEMSSDMRKLLTGHWKQAARGHIIITTRREATEIGEETGIEGNFCIELKCLTKEEGIQFVRMRTEVAGGDDKEIGELVRELGGLPLALDQAAAIFDAVTCP</sequence>
<organism evidence="2 3">
    <name type="scientific">Desmophyllum pertusum</name>
    <dbReference type="NCBI Taxonomy" id="174260"/>
    <lineage>
        <taxon>Eukaryota</taxon>
        <taxon>Metazoa</taxon>
        <taxon>Cnidaria</taxon>
        <taxon>Anthozoa</taxon>
        <taxon>Hexacorallia</taxon>
        <taxon>Scleractinia</taxon>
        <taxon>Caryophylliina</taxon>
        <taxon>Caryophylliidae</taxon>
        <taxon>Desmophyllum</taxon>
    </lineage>
</organism>
<name>A0A9W9ZBY1_9CNID</name>
<gene>
    <name evidence="2" type="ORF">OS493_021343</name>
</gene>
<dbReference type="EMBL" id="MU826363">
    <property type="protein sequence ID" value="KAJ7378757.1"/>
    <property type="molecule type" value="Genomic_DNA"/>
</dbReference>
<dbReference type="AlphaFoldDB" id="A0A9W9ZBY1"/>
<evidence type="ECO:0000256" key="1">
    <source>
        <dbReference type="SAM" id="Coils"/>
    </source>
</evidence>
<dbReference type="Proteomes" id="UP001163046">
    <property type="component" value="Unassembled WGS sequence"/>
</dbReference>
<dbReference type="InterPro" id="IPR027417">
    <property type="entry name" value="P-loop_NTPase"/>
</dbReference>
<evidence type="ECO:0000313" key="2">
    <source>
        <dbReference type="EMBL" id="KAJ7378757.1"/>
    </source>
</evidence>
<keyword evidence="3" id="KW-1185">Reference proteome</keyword>
<protein>
    <recommendedName>
        <fullName evidence="4">NB-ARC domain-containing protein</fullName>
    </recommendedName>
</protein>
<comment type="caution">
    <text evidence="2">The sequence shown here is derived from an EMBL/GenBank/DDBJ whole genome shotgun (WGS) entry which is preliminary data.</text>
</comment>
<dbReference type="SUPFAM" id="SSF52540">
    <property type="entry name" value="P-loop containing nucleoside triphosphate hydrolases"/>
    <property type="match status" value="1"/>
</dbReference>
<dbReference type="OrthoDB" id="6136658at2759"/>
<dbReference type="Gene3D" id="3.40.50.300">
    <property type="entry name" value="P-loop containing nucleotide triphosphate hydrolases"/>
    <property type="match status" value="1"/>
</dbReference>
<feature type="coiled-coil region" evidence="1">
    <location>
        <begin position="106"/>
        <end position="165"/>
    </location>
</feature>